<organism evidence="2 3">
    <name type="scientific">Tuber aestivum</name>
    <name type="common">summer truffle</name>
    <dbReference type="NCBI Taxonomy" id="59557"/>
    <lineage>
        <taxon>Eukaryota</taxon>
        <taxon>Fungi</taxon>
        <taxon>Dikarya</taxon>
        <taxon>Ascomycota</taxon>
        <taxon>Pezizomycotina</taxon>
        <taxon>Pezizomycetes</taxon>
        <taxon>Pezizales</taxon>
        <taxon>Tuberaceae</taxon>
        <taxon>Tuber</taxon>
    </lineage>
</organism>
<feature type="compositionally biased region" description="Pro residues" evidence="1">
    <location>
        <begin position="511"/>
        <end position="521"/>
    </location>
</feature>
<sequence>MVRTANANSTGSSPRKNTDNEWTTIPIRPKPLVSFPKSPAKPTLHMLLLQSYFPRGANKWIWNCYLDDEVLSPNPRGHERYTRIQKAFTKSGTFFAGRGIVLHSLNICTSRIVELFFGSEEDLWKADALAEEYSRAMAGSDGCIRRKENTGKMVCHGVYTLDQFTNEFVGRWNLKEERLRELEDMNPVFDSNGKRVLYRIRYVQYMSSQTSNERLLRAGATWAVNFSDFRVAECFIDGHAEFNFFMDPCAGGLKWYQENPPRFLRFPDDSRRSSGSSNGSGSAPGAVEPANTSATATAAGAGNRIGENPEGPVFTENPEQARSTLKVRVGTPAAAKTASVEQQISEIQATATALAEGAKRTVDEKPEVQATTNASIQTVDEKPEVQSTTNSSKQIKDLANVGATSTGQQEYETRSITTAPADGVKQAVITKRPETQVPTNTFAKEATNTATVKIDTIEHKELQPSQHLAKPKPTAPMGSGGGKATEASCIREMRESKPKGQPRGDGEQLSPPLPLPPPPYRKPIATQIPGGPPSDTLNKFSPLVPPAPSAGGLRPPTEDVKRQYPINPRRLGAKITPLAREHTSGSNGNQYSGPAAPVSTLASQTTTTKHPYRQNRQPNPRQNIGHKPAGDITATTATATATTATTDITDASAIKGGATVTSVDTSRVKIEKIHPPEVRERHKLAKLAARKKRMAKKRADKKAATTEATGVAGGRGGVEAKVEGKEVGQGVAAG</sequence>
<evidence type="ECO:0000256" key="1">
    <source>
        <dbReference type="SAM" id="MobiDB-lite"/>
    </source>
</evidence>
<proteinExistence type="predicted"/>
<accession>A0A292PZS2</accession>
<feature type="region of interest" description="Disordered" evidence="1">
    <location>
        <begin position="690"/>
        <end position="734"/>
    </location>
</feature>
<dbReference type="AlphaFoldDB" id="A0A292PZS2"/>
<feature type="compositionally biased region" description="Basic residues" evidence="1">
    <location>
        <begin position="690"/>
        <end position="700"/>
    </location>
</feature>
<dbReference type="EMBL" id="LN890978">
    <property type="protein sequence ID" value="CUS13066.1"/>
    <property type="molecule type" value="Genomic_DNA"/>
</dbReference>
<feature type="compositionally biased region" description="Basic and acidic residues" evidence="1">
    <location>
        <begin position="358"/>
        <end position="367"/>
    </location>
</feature>
<feature type="compositionally biased region" description="Polar residues" evidence="1">
    <location>
        <begin position="1"/>
        <end position="23"/>
    </location>
</feature>
<feature type="compositionally biased region" description="Basic and acidic residues" evidence="1">
    <location>
        <begin position="489"/>
        <end position="506"/>
    </location>
</feature>
<feature type="region of interest" description="Disordered" evidence="1">
    <location>
        <begin position="358"/>
        <end position="393"/>
    </location>
</feature>
<feature type="compositionally biased region" description="Low complexity" evidence="1">
    <location>
        <begin position="631"/>
        <end position="646"/>
    </location>
</feature>
<reference evidence="2" key="1">
    <citation type="submission" date="2015-10" db="EMBL/GenBank/DDBJ databases">
        <authorList>
            <person name="Regsiter A."/>
            <person name="william w."/>
        </authorList>
    </citation>
    <scope>NUCLEOTIDE SEQUENCE</scope>
    <source>
        <strain evidence="2">Montdore</strain>
    </source>
</reference>
<feature type="compositionally biased region" description="Polar residues" evidence="1">
    <location>
        <begin position="369"/>
        <end position="378"/>
    </location>
</feature>
<dbReference type="Proteomes" id="UP001412239">
    <property type="component" value="Unassembled WGS sequence"/>
</dbReference>
<keyword evidence="3" id="KW-1185">Reference proteome</keyword>
<evidence type="ECO:0000313" key="3">
    <source>
        <dbReference type="Proteomes" id="UP001412239"/>
    </source>
</evidence>
<feature type="region of interest" description="Disordered" evidence="1">
    <location>
        <begin position="460"/>
        <end position="646"/>
    </location>
</feature>
<gene>
    <name evidence="2" type="ORF">GSTUAT00002746001</name>
</gene>
<feature type="region of interest" description="Disordered" evidence="1">
    <location>
        <begin position="1"/>
        <end position="24"/>
    </location>
</feature>
<feature type="compositionally biased region" description="Low complexity" evidence="1">
    <location>
        <begin position="290"/>
        <end position="302"/>
    </location>
</feature>
<name>A0A292PZS2_9PEZI</name>
<protein>
    <submittedName>
        <fullName evidence="2">Uncharacterized protein</fullName>
    </submittedName>
</protein>
<evidence type="ECO:0000313" key="2">
    <source>
        <dbReference type="EMBL" id="CUS13066.1"/>
    </source>
</evidence>
<feature type="region of interest" description="Disordered" evidence="1">
    <location>
        <begin position="264"/>
        <end position="317"/>
    </location>
</feature>
<feature type="compositionally biased region" description="Polar residues" evidence="1">
    <location>
        <begin position="600"/>
        <end position="622"/>
    </location>
</feature>